<reference evidence="1 2" key="1">
    <citation type="submission" date="2020-01" db="EMBL/GenBank/DDBJ databases">
        <title>Genomes of bacteria type strains.</title>
        <authorList>
            <person name="Chen J."/>
            <person name="Zhu S."/>
            <person name="Yang J."/>
        </authorList>
    </citation>
    <scope>NUCLEOTIDE SEQUENCE [LARGE SCALE GENOMIC DNA]</scope>
    <source>
        <strain evidence="1 2">LMG 22958</strain>
    </source>
</reference>
<dbReference type="AlphaFoldDB" id="A0A6L9MRK0"/>
<dbReference type="Proteomes" id="UP000478837">
    <property type="component" value="Unassembled WGS sequence"/>
</dbReference>
<keyword evidence="2" id="KW-1185">Reference proteome</keyword>
<protein>
    <submittedName>
        <fullName evidence="1">Alanine acetyltransferase</fullName>
    </submittedName>
</protein>
<dbReference type="RefSeq" id="WP_163110383.1">
    <property type="nucleotide sequence ID" value="NZ_JAAAWP010000002.1"/>
</dbReference>
<dbReference type="EMBL" id="JAAAWP010000002">
    <property type="protein sequence ID" value="NDW20752.1"/>
    <property type="molecule type" value="Genomic_DNA"/>
</dbReference>
<gene>
    <name evidence="1" type="ORF">GTW09_04365</name>
</gene>
<evidence type="ECO:0000313" key="1">
    <source>
        <dbReference type="EMBL" id="NDW20752.1"/>
    </source>
</evidence>
<comment type="caution">
    <text evidence="1">The sequence shown here is derived from an EMBL/GenBank/DDBJ whole genome shotgun (WGS) entry which is preliminary data.</text>
</comment>
<evidence type="ECO:0000313" key="2">
    <source>
        <dbReference type="Proteomes" id="UP000478837"/>
    </source>
</evidence>
<proteinExistence type="predicted"/>
<accession>A0A6L9MRK0</accession>
<organism evidence="1 2">
    <name type="scientific">Alteromonas hispanica</name>
    <dbReference type="NCBI Taxonomy" id="315421"/>
    <lineage>
        <taxon>Bacteria</taxon>
        <taxon>Pseudomonadati</taxon>
        <taxon>Pseudomonadota</taxon>
        <taxon>Gammaproteobacteria</taxon>
        <taxon>Alteromonadales</taxon>
        <taxon>Alteromonadaceae</taxon>
        <taxon>Alteromonas/Salinimonas group</taxon>
        <taxon>Alteromonas</taxon>
    </lineage>
</organism>
<sequence>MHLSLYQHAILQEMGIPVWMSKEAYISSLKSETNRNENESGSSRDAIASQKIGGNEQFAVSQPISQEEKQSRLEQLRANVGGAPKSKPKPKPTVMPQEISTAQSQPLGIPLSAQQKAISAEWLSDITLACVQLGLASNQMTILLGKSLNIHEDVIVLPVPPDRLSGAQKRALWHELVKVSQVKR</sequence>
<dbReference type="GO" id="GO:0016740">
    <property type="term" value="F:transferase activity"/>
    <property type="evidence" value="ECO:0007669"/>
    <property type="project" value="UniProtKB-KW"/>
</dbReference>
<keyword evidence="1" id="KW-0808">Transferase</keyword>
<name>A0A6L9MRK0_9ALTE</name>